<proteinExistence type="predicted"/>
<evidence type="ECO:0000313" key="2">
    <source>
        <dbReference type="EMBL" id="KAA9019003.1"/>
    </source>
</evidence>
<reference evidence="2 3" key="1">
    <citation type="submission" date="2019-09" db="EMBL/GenBank/DDBJ databases">
        <title>Whole genome sequences of isolates from the Mars Exploration Rovers.</title>
        <authorList>
            <person name="Seuylemezian A."/>
            <person name="Vaishampayan P."/>
        </authorList>
    </citation>
    <scope>NUCLEOTIDE SEQUENCE [LARGE SCALE GENOMIC DNA]</scope>
    <source>
        <strain evidence="2 3">MER_TA_151</strain>
    </source>
</reference>
<protein>
    <recommendedName>
        <fullName evidence="1">Zinc finger CHC2-type domain-containing protein</fullName>
    </recommendedName>
</protein>
<accession>A0A5J5HH26</accession>
<dbReference type="GO" id="GO:0008270">
    <property type="term" value="F:zinc ion binding"/>
    <property type="evidence" value="ECO:0007669"/>
    <property type="project" value="InterPro"/>
</dbReference>
<dbReference type="GO" id="GO:0006260">
    <property type="term" value="P:DNA replication"/>
    <property type="evidence" value="ECO:0007669"/>
    <property type="project" value="InterPro"/>
</dbReference>
<dbReference type="GO" id="GO:0003677">
    <property type="term" value="F:DNA binding"/>
    <property type="evidence" value="ECO:0007669"/>
    <property type="project" value="InterPro"/>
</dbReference>
<dbReference type="InterPro" id="IPR002694">
    <property type="entry name" value="Znf_CHC2"/>
</dbReference>
<dbReference type="Gene3D" id="3.90.580.10">
    <property type="entry name" value="Zinc finger, CHC2-type domain"/>
    <property type="match status" value="1"/>
</dbReference>
<evidence type="ECO:0000259" key="1">
    <source>
        <dbReference type="Pfam" id="PF01807"/>
    </source>
</evidence>
<organism evidence="2 3">
    <name type="scientific">Niallia endozanthoxylica</name>
    <dbReference type="NCBI Taxonomy" id="2036016"/>
    <lineage>
        <taxon>Bacteria</taxon>
        <taxon>Bacillati</taxon>
        <taxon>Bacillota</taxon>
        <taxon>Bacilli</taxon>
        <taxon>Bacillales</taxon>
        <taxon>Bacillaceae</taxon>
        <taxon>Niallia</taxon>
    </lineage>
</organism>
<sequence>MQTTILPNILDVAEQYHLEADRKTIGKKETRFKCPFCHADANRLKKYFLSINEEKNVFKCWSCQESGGVLKLIAFLENKSEQEMIEQLRTNNGFNYQKHPAERLTRNQLKMIGYEKIDWIKNREYDVELYKHFRNYVYQKWINFAEHKQDLAYQQLYIGLLSGKFQQAVKKVEIEEKELGISLLDKALKRLSSTERSLEELEREEFVAAVCNRKHPFYENIDHLIAMLELKTQKERHLIEECKPNWTDDKRS</sequence>
<comment type="caution">
    <text evidence="2">The sequence shown here is derived from an EMBL/GenBank/DDBJ whole genome shotgun (WGS) entry which is preliminary data.</text>
</comment>
<dbReference type="EMBL" id="VYKL01000032">
    <property type="protein sequence ID" value="KAA9019003.1"/>
    <property type="molecule type" value="Genomic_DNA"/>
</dbReference>
<dbReference type="AlphaFoldDB" id="A0A5J5HH26"/>
<dbReference type="GO" id="GO:0003899">
    <property type="term" value="F:DNA-directed RNA polymerase activity"/>
    <property type="evidence" value="ECO:0007669"/>
    <property type="project" value="InterPro"/>
</dbReference>
<dbReference type="SUPFAM" id="SSF57783">
    <property type="entry name" value="Zinc beta-ribbon"/>
    <property type="match status" value="1"/>
</dbReference>
<dbReference type="OrthoDB" id="2665710at2"/>
<gene>
    <name evidence="2" type="ORF">F4V44_19675</name>
</gene>
<name>A0A5J5HH26_9BACI</name>
<dbReference type="Proteomes" id="UP000326671">
    <property type="component" value="Unassembled WGS sequence"/>
</dbReference>
<keyword evidence="3" id="KW-1185">Reference proteome</keyword>
<dbReference type="RefSeq" id="WP_150441727.1">
    <property type="nucleotide sequence ID" value="NZ_VYKL01000032.1"/>
</dbReference>
<dbReference type="InterPro" id="IPR036977">
    <property type="entry name" value="DNA_primase_Znf_CHC2"/>
</dbReference>
<evidence type="ECO:0000313" key="3">
    <source>
        <dbReference type="Proteomes" id="UP000326671"/>
    </source>
</evidence>
<feature type="domain" description="Zinc finger CHC2-type" evidence="1">
    <location>
        <begin position="31"/>
        <end position="98"/>
    </location>
</feature>
<dbReference type="Pfam" id="PF01807">
    <property type="entry name" value="Zn_ribbon_DnaG"/>
    <property type="match status" value="1"/>
</dbReference>